<evidence type="ECO:0000313" key="3">
    <source>
        <dbReference type="Proteomes" id="UP001497516"/>
    </source>
</evidence>
<dbReference type="EMBL" id="OZ034817">
    <property type="protein sequence ID" value="CAL1382242.1"/>
    <property type="molecule type" value="Genomic_DNA"/>
</dbReference>
<proteinExistence type="predicted"/>
<gene>
    <name evidence="2" type="ORF">LTRI10_LOCUS23576</name>
</gene>
<evidence type="ECO:0000313" key="2">
    <source>
        <dbReference type="EMBL" id="CAL1382242.1"/>
    </source>
</evidence>
<reference evidence="2 3" key="1">
    <citation type="submission" date="2024-04" db="EMBL/GenBank/DDBJ databases">
        <authorList>
            <person name="Fracassetti M."/>
        </authorList>
    </citation>
    <scope>NUCLEOTIDE SEQUENCE [LARGE SCALE GENOMIC DNA]</scope>
</reference>
<dbReference type="InterPro" id="IPR029472">
    <property type="entry name" value="Copia-like_N"/>
</dbReference>
<sequence>MAEPQNSDPMVDPYYLHGSDQLGLLLVCEKLTTTNYNDWSKTMNKLSLNAFAAKNKLGFVNDTIVAPAATNTQFSS</sequence>
<dbReference type="AlphaFoldDB" id="A0AAV2E8Z3"/>
<name>A0AAV2E8Z3_9ROSI</name>
<feature type="domain" description="Retrotransposon Copia-like N-terminal" evidence="1">
    <location>
        <begin position="17"/>
        <end position="68"/>
    </location>
</feature>
<keyword evidence="3" id="KW-1185">Reference proteome</keyword>
<evidence type="ECO:0000259" key="1">
    <source>
        <dbReference type="Pfam" id="PF14244"/>
    </source>
</evidence>
<protein>
    <recommendedName>
        <fullName evidence="1">Retrotransposon Copia-like N-terminal domain-containing protein</fullName>
    </recommendedName>
</protein>
<accession>A0AAV2E8Z3</accession>
<dbReference type="PANTHER" id="PTHR37610">
    <property type="entry name" value="CCHC-TYPE DOMAIN-CONTAINING PROTEIN"/>
    <property type="match status" value="1"/>
</dbReference>
<dbReference type="PANTHER" id="PTHR37610:SF97">
    <property type="entry name" value="RETROTRANSPOSON GAG DOMAIN-CONTAINING PROTEIN"/>
    <property type="match status" value="1"/>
</dbReference>
<dbReference type="Proteomes" id="UP001497516">
    <property type="component" value="Chromosome 4"/>
</dbReference>
<organism evidence="2 3">
    <name type="scientific">Linum trigynum</name>
    <dbReference type="NCBI Taxonomy" id="586398"/>
    <lineage>
        <taxon>Eukaryota</taxon>
        <taxon>Viridiplantae</taxon>
        <taxon>Streptophyta</taxon>
        <taxon>Embryophyta</taxon>
        <taxon>Tracheophyta</taxon>
        <taxon>Spermatophyta</taxon>
        <taxon>Magnoliopsida</taxon>
        <taxon>eudicotyledons</taxon>
        <taxon>Gunneridae</taxon>
        <taxon>Pentapetalae</taxon>
        <taxon>rosids</taxon>
        <taxon>fabids</taxon>
        <taxon>Malpighiales</taxon>
        <taxon>Linaceae</taxon>
        <taxon>Linum</taxon>
    </lineage>
</organism>
<dbReference type="Pfam" id="PF14244">
    <property type="entry name" value="Retrotran_gag_3"/>
    <property type="match status" value="1"/>
</dbReference>